<dbReference type="InterPro" id="IPR036457">
    <property type="entry name" value="PPM-type-like_dom_sf"/>
</dbReference>
<feature type="domain" description="PPM-type phosphatase" evidence="1">
    <location>
        <begin position="29"/>
        <end position="263"/>
    </location>
</feature>
<dbReference type="Gene3D" id="3.60.40.10">
    <property type="entry name" value="PPM-type phosphatase domain"/>
    <property type="match status" value="1"/>
</dbReference>
<evidence type="ECO:0000259" key="1">
    <source>
        <dbReference type="PROSITE" id="PS51746"/>
    </source>
</evidence>
<dbReference type="SUPFAM" id="SSF81606">
    <property type="entry name" value="PP2C-like"/>
    <property type="match status" value="1"/>
</dbReference>
<gene>
    <name evidence="2" type="ORF">B0H03_10823</name>
</gene>
<accession>A0ABX5LFH6</accession>
<dbReference type="CDD" id="cd00143">
    <property type="entry name" value="PP2Cc"/>
    <property type="match status" value="1"/>
</dbReference>
<proteinExistence type="predicted"/>
<dbReference type="SMART" id="SM00332">
    <property type="entry name" value="PP2Cc"/>
    <property type="match status" value="1"/>
</dbReference>
<sequence length="269" mass="28236">MTRDPPPRGNEPTMSAITLELPQGVLRLTVSSSTDVGVVRRINEDALLVDVPLLAVADGMGGHARGDLASAAAMDALRAGRPSEMGSADAVFDLVEAANTAVRGLDVGGALCGTTLTGLMLVRPEPAGPARWALFNVGDSRVYRWDGAELQQLTVDHSAVQELVSAGLISRETAESHPDRNIVTRALGADDEVEADVWTLPIVPRASYLLCSDGLTRELADERIAAAFARRDSGETADLAITLVRAAVDAGGRDNVTVVVVDAVLDPRP</sequence>
<reference evidence="2 3" key="1">
    <citation type="submission" date="2018-03" db="EMBL/GenBank/DDBJ databases">
        <title>Genomic Encyclopedia of Type Strains, Phase III (KMG-III): the genomes of soil and plant-associated and newly described type strains.</title>
        <authorList>
            <person name="Whitman W."/>
        </authorList>
    </citation>
    <scope>NUCLEOTIDE SEQUENCE [LARGE SCALE GENOMIC DNA]</scope>
    <source>
        <strain evidence="2 3">VKM Ac-1602</strain>
    </source>
</reference>
<dbReference type="SMART" id="SM00331">
    <property type="entry name" value="PP2C_SIG"/>
    <property type="match status" value="1"/>
</dbReference>
<keyword evidence="3" id="KW-1185">Reference proteome</keyword>
<dbReference type="Proteomes" id="UP000245674">
    <property type="component" value="Unassembled WGS sequence"/>
</dbReference>
<dbReference type="PROSITE" id="PS51746">
    <property type="entry name" value="PPM_2"/>
    <property type="match status" value="1"/>
</dbReference>
<dbReference type="Pfam" id="PF13672">
    <property type="entry name" value="PP2C_2"/>
    <property type="match status" value="1"/>
</dbReference>
<comment type="caution">
    <text evidence="2">The sequence shown here is derived from an EMBL/GenBank/DDBJ whole genome shotgun (WGS) entry which is preliminary data.</text>
</comment>
<dbReference type="EMBL" id="QGDV01000008">
    <property type="protein sequence ID" value="PWJ63219.1"/>
    <property type="molecule type" value="Genomic_DNA"/>
</dbReference>
<name>A0ABX5LFH6_9MICO</name>
<organism evidence="2 3">
    <name type="scientific">Rathayibacter iranicus NCPPB 2253 = VKM Ac-1602</name>
    <dbReference type="NCBI Taxonomy" id="1328868"/>
    <lineage>
        <taxon>Bacteria</taxon>
        <taxon>Bacillati</taxon>
        <taxon>Actinomycetota</taxon>
        <taxon>Actinomycetes</taxon>
        <taxon>Micrococcales</taxon>
        <taxon>Microbacteriaceae</taxon>
        <taxon>Rathayibacter</taxon>
    </lineage>
</organism>
<evidence type="ECO:0000313" key="2">
    <source>
        <dbReference type="EMBL" id="PWJ63219.1"/>
    </source>
</evidence>
<protein>
    <submittedName>
        <fullName evidence="2">Serine/threonine protein phosphatase PrpC</fullName>
    </submittedName>
</protein>
<evidence type="ECO:0000313" key="3">
    <source>
        <dbReference type="Proteomes" id="UP000245674"/>
    </source>
</evidence>
<dbReference type="InterPro" id="IPR001932">
    <property type="entry name" value="PPM-type_phosphatase-like_dom"/>
</dbReference>